<dbReference type="Proteomes" id="UP001056756">
    <property type="component" value="Chromosome"/>
</dbReference>
<sequence>MSLIDKIKSGVSEAGQKAKIVVEVNKLRIVNVSKQSEINSLYKQIGEKVTQYVDQSVALEASLFARELEQIDMLKFEIEQNNHQINNLNDEKTCPHCKHDNAFDARVCTQCHAPFPIHDVPNIDNSNNRVELLDENNKLDKKE</sequence>
<gene>
    <name evidence="1" type="ORF">NAG76_14365</name>
</gene>
<reference evidence="1" key="1">
    <citation type="submission" date="2022-05" db="EMBL/GenBank/DDBJ databases">
        <title>Novel bacterial taxa in a minimal lignocellulolytic consortium and its capacity to transform plastics disclosed by genome-resolved metagenomics.</title>
        <authorList>
            <person name="Rodriguez C.A.D."/>
            <person name="Diaz-Garcia L."/>
            <person name="Herrera K."/>
            <person name="Tarazona N.A."/>
            <person name="Sproer C."/>
            <person name="Overmann J."/>
            <person name="Jimenez D.J."/>
        </authorList>
    </citation>
    <scope>NUCLEOTIDE SEQUENCE</scope>
    <source>
        <strain evidence="1">MAG5</strain>
    </source>
</reference>
<dbReference type="AlphaFoldDB" id="A0A9J6ZAQ3"/>
<accession>A0A9J6ZAQ3</accession>
<dbReference type="EMBL" id="CP097899">
    <property type="protein sequence ID" value="URN93024.1"/>
    <property type="molecule type" value="Genomic_DNA"/>
</dbReference>
<organism evidence="1 2">
    <name type="scientific">Candidatus Pristimantibacillus lignocellulolyticus</name>
    <dbReference type="NCBI Taxonomy" id="2994561"/>
    <lineage>
        <taxon>Bacteria</taxon>
        <taxon>Bacillati</taxon>
        <taxon>Bacillota</taxon>
        <taxon>Bacilli</taxon>
        <taxon>Bacillales</taxon>
        <taxon>Paenibacillaceae</taxon>
        <taxon>Candidatus Pristimantibacillus</taxon>
    </lineage>
</organism>
<evidence type="ECO:0000313" key="2">
    <source>
        <dbReference type="Proteomes" id="UP001056756"/>
    </source>
</evidence>
<evidence type="ECO:0000313" key="1">
    <source>
        <dbReference type="EMBL" id="URN93024.1"/>
    </source>
</evidence>
<proteinExistence type="predicted"/>
<protein>
    <submittedName>
        <fullName evidence="1">Zinc ribbon domain-containing protein</fullName>
    </submittedName>
</protein>
<dbReference type="KEGG" id="plig:NAG76_14365"/>
<name>A0A9J6ZAQ3_9BACL</name>